<dbReference type="EMBL" id="KN714771">
    <property type="protein sequence ID" value="KUI61249.1"/>
    <property type="molecule type" value="Genomic_DNA"/>
</dbReference>
<dbReference type="InterPro" id="IPR027417">
    <property type="entry name" value="P-loop_NTPase"/>
</dbReference>
<dbReference type="Pfam" id="PF24883">
    <property type="entry name" value="NPHP3_N"/>
    <property type="match status" value="2"/>
</dbReference>
<dbReference type="AlphaFoldDB" id="A0A194VBI9"/>
<dbReference type="CDD" id="cd09276">
    <property type="entry name" value="Rnase_HI_RT_non_LTR"/>
    <property type="match status" value="1"/>
</dbReference>
<accession>A0A194VBI9</accession>
<name>A0A194VBI9_CYTMA</name>
<feature type="domain" description="RNase H type-1" evidence="4">
    <location>
        <begin position="510"/>
        <end position="644"/>
    </location>
</feature>
<dbReference type="PANTHER" id="PTHR10622">
    <property type="entry name" value="HET DOMAIN-CONTAINING PROTEIN"/>
    <property type="match status" value="1"/>
</dbReference>
<evidence type="ECO:0000256" key="2">
    <source>
        <dbReference type="SAM" id="MobiDB-lite"/>
    </source>
</evidence>
<dbReference type="Gene3D" id="3.30.420.10">
    <property type="entry name" value="Ribonuclease H-like superfamily/Ribonuclease H"/>
    <property type="match status" value="1"/>
</dbReference>
<evidence type="ECO:0000256" key="1">
    <source>
        <dbReference type="ARBA" id="ARBA00022737"/>
    </source>
</evidence>
<proteinExistence type="predicted"/>
<gene>
    <name evidence="5" type="ORF">VP1G_08413</name>
</gene>
<sequence length="919" mass="104334">MAFDAHPTSHSNESHLKTMRLIDCSDGNIKLTEHPAREVPKYAILSHTWGPRAEEEEVTFQDLSHSTGKKKTGYEKIRFCAEQARRDGLRYFWVDTCCIDKSNKAELSDAINSMFCWYQHATRCYVYLSDVSDTQQSELTWEAAFRASSWFTRGWTLQGLLAPTLVEFFTKEGRRLGDKRSLEQQIHEITGIAILALQGSALSQFSIKERFQWADQRQTRREEDWAYCLQGIFGITMSHIYGEGREAAIRRLNEDIKKNEECLKHLRSTNPRDDKKRIEQAKGGLLRDSYRWILEHDDFQRWRNDDQSRLLWVKGDPGKGKTMLLCGIIDELEKETQPVANISYFFCQATDSRINSATAILRGLIRAVLPVWKTVPKPILHRESGLAPALEQLDNIRYRMSMRMRTLDKNHPLIIRLETPAAPKGPGGRPPKNPRLHQPRTTRLQDMYSLSPECSRPKLINAGYTNIPDFTHHIRTGLEGEVRRLFFDTEEETNKDRGKAAFEKIEQQALPGAVFVYSDGSQMNGCTAWAYVAFQDGKEITKQHGRMDKAEVFDAEIRGLAEATAWAVATQQTTKATEYYFCIDNTGVIYGTEGRTPVSSQAEFLRAKQQLGKLRVPAKLVWTPGHVDIPGNEAADEYAKFAADESNPNVPTDTFLATIPHAKRIWLSDDTRLEELLGPDGWESFQKLIKDSQVYADPEDPEPASPFTEPGTNVPHTKNKLRGLIYSLVNRNEVLSHHLRKSYNKAGKQLFEDANAWIALSGILTDIIRDPCLKAAYLIINALDECLTGLPELLDLLVNTSAKASSVKWIVSSRNWLTIEEKLGDTTEGVSVSLELNEDSISAAVRTYISYKVDQLAKVKKYDAELQSEVNQYLVTNANGTFLWVGLVCQELARPEVKKRHTWKKLQGFHQDLILCTGG</sequence>
<keyword evidence="1" id="KW-0677">Repeat</keyword>
<keyword evidence="6" id="KW-1185">Reference proteome</keyword>
<protein>
    <submittedName>
        <fullName evidence="5">Vegetative incompatibility protein HET-E-1</fullName>
    </submittedName>
</protein>
<reference evidence="6" key="1">
    <citation type="submission" date="2014-12" db="EMBL/GenBank/DDBJ databases">
        <title>Genome Sequence of Valsa Canker Pathogens Uncovers a Specific Adaption of Colonization on Woody Bark.</title>
        <authorList>
            <person name="Yin Z."/>
            <person name="Liu H."/>
            <person name="Gao X."/>
            <person name="Li Z."/>
            <person name="Song N."/>
            <person name="Ke X."/>
            <person name="Dai Q."/>
            <person name="Wu Y."/>
            <person name="Sun Y."/>
            <person name="Xu J.-R."/>
            <person name="Kang Z.K."/>
            <person name="Wang L."/>
            <person name="Huang L."/>
        </authorList>
    </citation>
    <scope>NUCLEOTIDE SEQUENCE [LARGE SCALE GENOMIC DNA]</scope>
    <source>
        <strain evidence="6">SXYL134</strain>
    </source>
</reference>
<dbReference type="SUPFAM" id="SSF53098">
    <property type="entry name" value="Ribonuclease H-like"/>
    <property type="match status" value="1"/>
</dbReference>
<dbReference type="STRING" id="694573.A0A194VBI9"/>
<dbReference type="InterPro" id="IPR010730">
    <property type="entry name" value="HET"/>
</dbReference>
<dbReference type="Gene3D" id="3.40.50.300">
    <property type="entry name" value="P-loop containing nucleotide triphosphate hydrolases"/>
    <property type="match status" value="1"/>
</dbReference>
<dbReference type="InterPro" id="IPR036397">
    <property type="entry name" value="RNaseH_sf"/>
</dbReference>
<dbReference type="PROSITE" id="PS50837">
    <property type="entry name" value="NACHT"/>
    <property type="match status" value="1"/>
</dbReference>
<feature type="domain" description="NACHT" evidence="3">
    <location>
        <begin position="309"/>
        <end position="346"/>
    </location>
</feature>
<evidence type="ECO:0000259" key="4">
    <source>
        <dbReference type="PROSITE" id="PS50879"/>
    </source>
</evidence>
<dbReference type="Pfam" id="PF06985">
    <property type="entry name" value="HET"/>
    <property type="match status" value="1"/>
</dbReference>
<dbReference type="InterPro" id="IPR056884">
    <property type="entry name" value="NPHP3-like_N"/>
</dbReference>
<feature type="region of interest" description="Disordered" evidence="2">
    <location>
        <begin position="419"/>
        <end position="440"/>
    </location>
</feature>
<dbReference type="GO" id="GO:0003676">
    <property type="term" value="F:nucleic acid binding"/>
    <property type="evidence" value="ECO:0007669"/>
    <property type="project" value="InterPro"/>
</dbReference>
<evidence type="ECO:0000259" key="3">
    <source>
        <dbReference type="PROSITE" id="PS50837"/>
    </source>
</evidence>
<evidence type="ECO:0000313" key="5">
    <source>
        <dbReference type="EMBL" id="KUI61249.1"/>
    </source>
</evidence>
<dbReference type="InterPro" id="IPR007111">
    <property type="entry name" value="NACHT_NTPase"/>
</dbReference>
<dbReference type="InterPro" id="IPR012337">
    <property type="entry name" value="RNaseH-like_sf"/>
</dbReference>
<dbReference type="GO" id="GO:0004523">
    <property type="term" value="F:RNA-DNA hybrid ribonuclease activity"/>
    <property type="evidence" value="ECO:0007669"/>
    <property type="project" value="InterPro"/>
</dbReference>
<evidence type="ECO:0000313" key="6">
    <source>
        <dbReference type="Proteomes" id="UP000078576"/>
    </source>
</evidence>
<dbReference type="InterPro" id="IPR002156">
    <property type="entry name" value="RNaseH_domain"/>
</dbReference>
<dbReference type="Proteomes" id="UP000078576">
    <property type="component" value="Unassembled WGS sequence"/>
</dbReference>
<dbReference type="OrthoDB" id="538223at2759"/>
<dbReference type="PANTHER" id="PTHR10622:SF13">
    <property type="entry name" value="NACHT DOMAIN-CONTAINING PROTEIN"/>
    <property type="match status" value="1"/>
</dbReference>
<organism evidence="5 6">
    <name type="scientific">Cytospora mali</name>
    <name type="common">Apple Valsa canker fungus</name>
    <name type="synonym">Valsa mali</name>
    <dbReference type="NCBI Taxonomy" id="578113"/>
    <lineage>
        <taxon>Eukaryota</taxon>
        <taxon>Fungi</taxon>
        <taxon>Dikarya</taxon>
        <taxon>Ascomycota</taxon>
        <taxon>Pezizomycotina</taxon>
        <taxon>Sordariomycetes</taxon>
        <taxon>Sordariomycetidae</taxon>
        <taxon>Diaporthales</taxon>
        <taxon>Cytosporaceae</taxon>
        <taxon>Cytospora</taxon>
    </lineage>
</organism>
<dbReference type="PROSITE" id="PS50879">
    <property type="entry name" value="RNASE_H_1"/>
    <property type="match status" value="1"/>
</dbReference>